<sequence length="398" mass="44088">MKICRKVSLLILSLCLLSGCWDRTELNDLALISALALDKSEDNQIQVTAQILVPQSQSSAGMMGVGGGGGGGATKHTIIRSAKGLNIADALSKLQRVVPRKLFWGQCKIFIFSDTLARAGIHEHFDFMVRHPNPREHAYLLVSDGKAADALELFPPIERTSAEVVRKLAELQIGIKVTMEQLSMMLKGDSQSASIPLVKILPLSKSSAPFQTIPYIMGTAVFKKDKMVGEISEKVTRGVMWIINEIKDYTITFKIDEEDGLVSLNPVIASVKLLPKIEGDTWSMTVKVRTEGTIVQNSSRVNPMDPDVVNALDKAFENIVKERIQLALHEVQGRLQVDIFNFAKEFHRKYPNEWGKAKDNWDEIFPKVEVKTDVKAHIHRPGLVNAPGGMPKDGVKEN</sequence>
<dbReference type="Proteomes" id="UP000838821">
    <property type="component" value="Unassembled WGS sequence"/>
</dbReference>
<dbReference type="NCBIfam" id="TIGR02887">
    <property type="entry name" value="spore_ger_x_C"/>
    <property type="match status" value="1"/>
</dbReference>
<dbReference type="EMBL" id="CAKMMW010000009">
    <property type="protein sequence ID" value="CAH1209192.1"/>
    <property type="molecule type" value="Genomic_DNA"/>
</dbReference>
<feature type="domain" description="Spore germination GerAC-like C-terminal" evidence="8">
    <location>
        <begin position="217"/>
        <end position="382"/>
    </location>
</feature>
<comment type="subcellular location">
    <subcellularLocation>
        <location evidence="1">Membrane</location>
        <topology evidence="1">Lipid-anchor</topology>
    </subcellularLocation>
</comment>
<keyword evidence="11" id="KW-1185">Reference proteome</keyword>
<keyword evidence="4" id="KW-0732">Signal</keyword>
<evidence type="ECO:0000256" key="6">
    <source>
        <dbReference type="ARBA" id="ARBA00023139"/>
    </source>
</evidence>
<accession>A0ABM9CB23</accession>
<dbReference type="Pfam" id="PF05504">
    <property type="entry name" value="Spore_GerAC"/>
    <property type="match status" value="1"/>
</dbReference>
<dbReference type="PANTHER" id="PTHR35789">
    <property type="entry name" value="SPORE GERMINATION PROTEIN B3"/>
    <property type="match status" value="1"/>
</dbReference>
<protein>
    <submittedName>
        <fullName evidence="10">Spore germination protein B3</fullName>
    </submittedName>
</protein>
<evidence type="ECO:0000259" key="9">
    <source>
        <dbReference type="Pfam" id="PF25198"/>
    </source>
</evidence>
<dbReference type="Gene3D" id="6.20.190.10">
    <property type="entry name" value="Nutrient germinant receptor protein C, domain 1"/>
    <property type="match status" value="1"/>
</dbReference>
<dbReference type="PROSITE" id="PS51257">
    <property type="entry name" value="PROKAR_LIPOPROTEIN"/>
    <property type="match status" value="1"/>
</dbReference>
<keyword evidence="7" id="KW-0449">Lipoprotein</keyword>
<feature type="domain" description="Spore germination protein N-terminal" evidence="9">
    <location>
        <begin position="22"/>
        <end position="200"/>
    </location>
</feature>
<gene>
    <name evidence="10" type="primary">gerBC_6</name>
    <name evidence="10" type="ORF">PAECIP111891_03266</name>
</gene>
<dbReference type="InterPro" id="IPR008844">
    <property type="entry name" value="Spore_GerAC-like"/>
</dbReference>
<keyword evidence="5" id="KW-0472">Membrane</keyword>
<keyword evidence="6" id="KW-0564">Palmitate</keyword>
<evidence type="ECO:0000256" key="3">
    <source>
        <dbReference type="ARBA" id="ARBA00022544"/>
    </source>
</evidence>
<evidence type="ECO:0000313" key="10">
    <source>
        <dbReference type="EMBL" id="CAH1209192.1"/>
    </source>
</evidence>
<dbReference type="RefSeq" id="WP_236288742.1">
    <property type="nucleotide sequence ID" value="NZ_CAKMMW010000009.1"/>
</dbReference>
<evidence type="ECO:0000256" key="1">
    <source>
        <dbReference type="ARBA" id="ARBA00004635"/>
    </source>
</evidence>
<dbReference type="Pfam" id="PF25198">
    <property type="entry name" value="Spore_GerAC_N"/>
    <property type="match status" value="1"/>
</dbReference>
<comment type="similarity">
    <text evidence="2">Belongs to the GerABKC lipoprotein family.</text>
</comment>
<dbReference type="Gene3D" id="3.30.300.210">
    <property type="entry name" value="Nutrient germinant receptor protein C, domain 3"/>
    <property type="match status" value="1"/>
</dbReference>
<dbReference type="InterPro" id="IPR046953">
    <property type="entry name" value="Spore_GerAC-like_C"/>
</dbReference>
<proteinExistence type="inferred from homology"/>
<evidence type="ECO:0000313" key="11">
    <source>
        <dbReference type="Proteomes" id="UP000838821"/>
    </source>
</evidence>
<evidence type="ECO:0000259" key="8">
    <source>
        <dbReference type="Pfam" id="PF05504"/>
    </source>
</evidence>
<comment type="caution">
    <text evidence="10">The sequence shown here is derived from an EMBL/GenBank/DDBJ whole genome shotgun (WGS) entry which is preliminary data.</text>
</comment>
<evidence type="ECO:0000256" key="5">
    <source>
        <dbReference type="ARBA" id="ARBA00023136"/>
    </source>
</evidence>
<dbReference type="InterPro" id="IPR038501">
    <property type="entry name" value="Spore_GerAC_C_sf"/>
</dbReference>
<evidence type="ECO:0000256" key="4">
    <source>
        <dbReference type="ARBA" id="ARBA00022729"/>
    </source>
</evidence>
<name>A0ABM9CB23_9BACL</name>
<reference evidence="10" key="1">
    <citation type="submission" date="2022-01" db="EMBL/GenBank/DDBJ databases">
        <authorList>
            <person name="Criscuolo A."/>
        </authorList>
    </citation>
    <scope>NUCLEOTIDE SEQUENCE</scope>
    <source>
        <strain evidence="10">CIP111891</strain>
    </source>
</reference>
<dbReference type="InterPro" id="IPR057336">
    <property type="entry name" value="GerAC_N"/>
</dbReference>
<organism evidence="10 11">
    <name type="scientific">Paenibacillus allorhizoplanae</name>
    <dbReference type="NCBI Taxonomy" id="2905648"/>
    <lineage>
        <taxon>Bacteria</taxon>
        <taxon>Bacillati</taxon>
        <taxon>Bacillota</taxon>
        <taxon>Bacilli</taxon>
        <taxon>Bacillales</taxon>
        <taxon>Paenibacillaceae</taxon>
        <taxon>Paenibacillus</taxon>
    </lineage>
</organism>
<evidence type="ECO:0000256" key="2">
    <source>
        <dbReference type="ARBA" id="ARBA00007886"/>
    </source>
</evidence>
<evidence type="ECO:0000256" key="7">
    <source>
        <dbReference type="ARBA" id="ARBA00023288"/>
    </source>
</evidence>
<dbReference type="PANTHER" id="PTHR35789:SF1">
    <property type="entry name" value="SPORE GERMINATION PROTEIN B3"/>
    <property type="match status" value="1"/>
</dbReference>
<keyword evidence="3" id="KW-0309">Germination</keyword>